<keyword evidence="1" id="KW-0732">Signal</keyword>
<dbReference type="PROSITE" id="PS50106">
    <property type="entry name" value="PDZ"/>
    <property type="match status" value="1"/>
</dbReference>
<comment type="caution">
    <text evidence="3">The sequence shown here is derived from an EMBL/GenBank/DDBJ whole genome shotgun (WGS) entry which is preliminary data.</text>
</comment>
<dbReference type="SMART" id="SM00228">
    <property type="entry name" value="PDZ"/>
    <property type="match status" value="1"/>
</dbReference>
<dbReference type="Gene3D" id="2.30.42.10">
    <property type="match status" value="1"/>
</dbReference>
<evidence type="ECO:0000259" key="2">
    <source>
        <dbReference type="PROSITE" id="PS50106"/>
    </source>
</evidence>
<organism evidence="3 4">
    <name type="scientific">Deinococcus malanensis</name>
    <dbReference type="NCBI Taxonomy" id="1706855"/>
    <lineage>
        <taxon>Bacteria</taxon>
        <taxon>Thermotogati</taxon>
        <taxon>Deinococcota</taxon>
        <taxon>Deinococci</taxon>
        <taxon>Deinococcales</taxon>
        <taxon>Deinococcaceae</taxon>
        <taxon>Deinococcus</taxon>
    </lineage>
</organism>
<dbReference type="PANTHER" id="PTHR32060">
    <property type="entry name" value="TAIL-SPECIFIC PROTEASE"/>
    <property type="match status" value="1"/>
</dbReference>
<evidence type="ECO:0000313" key="4">
    <source>
        <dbReference type="Proteomes" id="UP000647587"/>
    </source>
</evidence>
<dbReference type="RefSeq" id="WP_189011388.1">
    <property type="nucleotide sequence ID" value="NZ_BMPP01000020.1"/>
</dbReference>
<dbReference type="CDD" id="cd06782">
    <property type="entry name" value="cpPDZ_CPP-like"/>
    <property type="match status" value="1"/>
</dbReference>
<accession>A0ABQ2F0Z0</accession>
<feature type="chain" id="PRO_5045590569" description="PDZ domain-containing protein" evidence="1">
    <location>
        <begin position="21"/>
        <end position="309"/>
    </location>
</feature>
<dbReference type="Proteomes" id="UP000647587">
    <property type="component" value="Unassembled WGS sequence"/>
</dbReference>
<dbReference type="InterPro" id="IPR041489">
    <property type="entry name" value="PDZ_6"/>
</dbReference>
<gene>
    <name evidence="3" type="ORF">GCM10008955_36750</name>
</gene>
<dbReference type="PANTHER" id="PTHR32060:SF30">
    <property type="entry name" value="CARBOXY-TERMINAL PROCESSING PROTEASE CTPA"/>
    <property type="match status" value="1"/>
</dbReference>
<evidence type="ECO:0000313" key="3">
    <source>
        <dbReference type="EMBL" id="GGK39575.1"/>
    </source>
</evidence>
<dbReference type="SUPFAM" id="SSF50156">
    <property type="entry name" value="PDZ domain-like"/>
    <property type="match status" value="1"/>
</dbReference>
<keyword evidence="4" id="KW-1185">Reference proteome</keyword>
<protein>
    <recommendedName>
        <fullName evidence="2">PDZ domain-containing protein</fullName>
    </recommendedName>
</protein>
<dbReference type="InterPro" id="IPR001478">
    <property type="entry name" value="PDZ"/>
</dbReference>
<feature type="domain" description="PDZ" evidence="2">
    <location>
        <begin position="219"/>
        <end position="276"/>
    </location>
</feature>
<dbReference type="EMBL" id="BMPP01000020">
    <property type="protein sequence ID" value="GGK39575.1"/>
    <property type="molecule type" value="Genomic_DNA"/>
</dbReference>
<evidence type="ECO:0000256" key="1">
    <source>
        <dbReference type="SAM" id="SignalP"/>
    </source>
</evidence>
<feature type="signal peptide" evidence="1">
    <location>
        <begin position="1"/>
        <end position="20"/>
    </location>
</feature>
<reference evidence="4" key="1">
    <citation type="journal article" date="2019" name="Int. J. Syst. Evol. Microbiol.">
        <title>The Global Catalogue of Microorganisms (GCM) 10K type strain sequencing project: providing services to taxonomists for standard genome sequencing and annotation.</title>
        <authorList>
            <consortium name="The Broad Institute Genomics Platform"/>
            <consortium name="The Broad Institute Genome Sequencing Center for Infectious Disease"/>
            <person name="Wu L."/>
            <person name="Ma J."/>
        </authorList>
    </citation>
    <scope>NUCLEOTIDE SEQUENCE [LARGE SCALE GENOMIC DNA]</scope>
    <source>
        <strain evidence="4">JCM 30331</strain>
    </source>
</reference>
<dbReference type="InterPro" id="IPR036034">
    <property type="entry name" value="PDZ_sf"/>
</dbReference>
<sequence>MSLTRWISLSFALVLGGALAAPLTTPVLTGRIVDWPPGETGVIQLESVVQGPDNTVFATGTIDATGQFRLTLPSAEKVQPTLAPLAKWMASPSNQAQGCSAKGTVTPSQGGLRFFQLFSYRGGQRFGDVTLRSSSQRFLPAGQTEAQLTFFGWTGAAALKIEGTITCRDLISTYQGTFPAGWHLLPGQVTGRQDGQTMERVTAAALPGTLAWRQYVEFGGIGVQFDLTWSGAGALITGVTPDGPAARAGVRAGDQVVEVDGRSVSGLTLPQIMSRVAGPAGVPVTLGLRRGGQEAMLRVMVTRTLQRIP</sequence>
<dbReference type="Pfam" id="PF17820">
    <property type="entry name" value="PDZ_6"/>
    <property type="match status" value="1"/>
</dbReference>
<name>A0ABQ2F0Z0_9DEIO</name>
<proteinExistence type="predicted"/>